<dbReference type="Gene3D" id="2.60.40.1730">
    <property type="entry name" value="tricorn interacting facor f3 domain"/>
    <property type="match status" value="1"/>
</dbReference>
<evidence type="ECO:0000256" key="13">
    <source>
        <dbReference type="SAM" id="SignalP"/>
    </source>
</evidence>
<evidence type="ECO:0000256" key="12">
    <source>
        <dbReference type="ARBA" id="ARBA00023049"/>
    </source>
</evidence>
<keyword evidence="12" id="KW-0482">Metalloprotease</keyword>
<gene>
    <name evidence="15" type="ORF">L3V18_06740</name>
</gene>
<dbReference type="PANTHER" id="PTHR45726:SF3">
    <property type="entry name" value="LEUKOTRIENE A-4 HYDROLASE"/>
    <property type="match status" value="1"/>
</dbReference>
<dbReference type="Gene3D" id="3.30.2010.30">
    <property type="match status" value="1"/>
</dbReference>
<dbReference type="Gene3D" id="1.25.40.320">
    <property type="entry name" value="Peptidase M1, leukotriene A4 hydrolase/aminopeptidase C-terminal domain"/>
    <property type="match status" value="1"/>
</dbReference>
<dbReference type="CDD" id="cd09599">
    <property type="entry name" value="M1_LTA4H"/>
    <property type="match status" value="1"/>
</dbReference>
<dbReference type="PROSITE" id="PS51257">
    <property type="entry name" value="PROKAR_LIPOPROTEIN"/>
    <property type="match status" value="1"/>
</dbReference>
<dbReference type="SUPFAM" id="SSF48371">
    <property type="entry name" value="ARM repeat"/>
    <property type="match status" value="1"/>
</dbReference>
<evidence type="ECO:0000256" key="8">
    <source>
        <dbReference type="ARBA" id="ARBA00022670"/>
    </source>
</evidence>
<keyword evidence="8" id="KW-0645">Protease</keyword>
<proteinExistence type="inferred from homology"/>
<protein>
    <recommendedName>
        <fullName evidence="6">Aminopeptidase N</fullName>
        <ecNumber evidence="5">3.4.11.2</ecNumber>
    </recommendedName>
</protein>
<dbReference type="Gene3D" id="1.10.390.10">
    <property type="entry name" value="Neutral Protease Domain 2"/>
    <property type="match status" value="1"/>
</dbReference>
<feature type="signal peptide" evidence="13">
    <location>
        <begin position="1"/>
        <end position="24"/>
    </location>
</feature>
<dbReference type="Pfam" id="PF17900">
    <property type="entry name" value="Peptidase_M1_N"/>
    <property type="match status" value="1"/>
</dbReference>
<dbReference type="EMBL" id="JAKJPO010000003">
    <property type="protein sequence ID" value="MCF7221489.1"/>
    <property type="molecule type" value="Genomic_DNA"/>
</dbReference>
<dbReference type="PRINTS" id="PR00756">
    <property type="entry name" value="ALADIPTASE"/>
</dbReference>
<dbReference type="SUPFAM" id="SSF63737">
    <property type="entry name" value="Leukotriene A4 hydrolase N-terminal domain"/>
    <property type="match status" value="1"/>
</dbReference>
<accession>A0ABS9HRD1</accession>
<evidence type="ECO:0000256" key="6">
    <source>
        <dbReference type="ARBA" id="ARBA00015611"/>
    </source>
</evidence>
<evidence type="ECO:0000256" key="2">
    <source>
        <dbReference type="ARBA" id="ARBA00001947"/>
    </source>
</evidence>
<keyword evidence="7" id="KW-0963">Cytoplasm</keyword>
<dbReference type="PANTHER" id="PTHR45726">
    <property type="entry name" value="LEUKOTRIENE A-4 HYDROLASE"/>
    <property type="match status" value="1"/>
</dbReference>
<organism evidence="15 16">
    <name type="scientific">Marilutibacter chinensis</name>
    <dbReference type="NCBI Taxonomy" id="2912247"/>
    <lineage>
        <taxon>Bacteria</taxon>
        <taxon>Pseudomonadati</taxon>
        <taxon>Pseudomonadota</taxon>
        <taxon>Gammaproteobacteria</taxon>
        <taxon>Lysobacterales</taxon>
        <taxon>Lysobacteraceae</taxon>
        <taxon>Marilutibacter</taxon>
    </lineage>
</organism>
<sequence length="653" mass="71753">MRSSLLTLCLAAALAAAGCSSEQAAPPAADPAATATAAPDTTADAKAMAEVDEYSYAEPDMVRIKDLALELAVDFDQRQLSGSATYTLDWLDPEAGRLTLDTRDLTIEKVVGERADGKWDDLTFVVDDADDVLGSKLTIAAPERNPRIRVTYTTSPEASGLQWLTPAMTEGGRTPFMFSQSQQIHARSWVPLQDTPRVRFTYTAHVTAPKDAMVLMSADNDPAAARDGDYSFTMPQPIPSYLLAIAAGDLVFKPISGRSGVWAEPAAVDKSVAEFADTEKMIQVTEKLYGPYRWERYDMLVLPPSFPYGGMENPRLSFITPTVIVGDKSLVSLIAHELAHSWSGNLVTFSTPKDGWLNEGFTSYVENRIVEELYGKAQADMENVIARNELAAEYRELDPKLQVLALRPGALSDPDGASSATVYTKGAWFLQFLEQRFGREDFDAFLRDYFDHFAFQSIPTTKFLEYLQPNLIDKYPGKVTMAEVEQWVYEPGVPDSAPKTESARFDAVDAARKAWLADGTLPDKALTDGWVTQEWVHFIEGMPEKLDTEQLAALDAAYQFTGTPNGEIAQRWYPLAVRSGYAEANDAIAAFLERIGRRKLIMPTYEALVKTPEGLQLAETVFASARPGYHPITTGSVEAVIAKARTPDADGAK</sequence>
<evidence type="ECO:0000259" key="14">
    <source>
        <dbReference type="SMART" id="SM01263"/>
    </source>
</evidence>
<reference evidence="16" key="1">
    <citation type="submission" date="2022-01" db="EMBL/GenBank/DDBJ databases">
        <title>Lysobacter chinensis sp. nov., a bacterium isolated from cow dung compost.</title>
        <authorList>
            <person name="Zhou L.Y."/>
        </authorList>
    </citation>
    <scope>NUCLEOTIDE SEQUENCE [LARGE SCALE GENOMIC DNA]</scope>
    <source>
        <strain evidence="16">TLK-CK17</strain>
    </source>
</reference>
<name>A0ABS9HRD1_9GAMM</name>
<evidence type="ECO:0000256" key="7">
    <source>
        <dbReference type="ARBA" id="ARBA00022490"/>
    </source>
</evidence>
<evidence type="ECO:0000256" key="11">
    <source>
        <dbReference type="ARBA" id="ARBA00022833"/>
    </source>
</evidence>
<evidence type="ECO:0000256" key="10">
    <source>
        <dbReference type="ARBA" id="ARBA00022801"/>
    </source>
</evidence>
<dbReference type="InterPro" id="IPR016024">
    <property type="entry name" value="ARM-type_fold"/>
</dbReference>
<reference evidence="15 16" key="2">
    <citation type="submission" date="2022-01" db="EMBL/GenBank/DDBJ databases">
        <title>Lysobacter chinensis sp. nov., a bacterium isolated from cow dung compost.</title>
        <authorList>
            <person name="Liu Y."/>
        </authorList>
    </citation>
    <scope>NUCLEOTIDE SEQUENCE [LARGE SCALE GENOMIC DNA]</scope>
    <source>
        <strain evidence="15 16">TLK-CK17</strain>
    </source>
</reference>
<keyword evidence="13" id="KW-0732">Signal</keyword>
<dbReference type="EC" id="3.4.11.2" evidence="5"/>
<dbReference type="InterPro" id="IPR042097">
    <property type="entry name" value="Aminopeptidase_N-like_N_sf"/>
</dbReference>
<dbReference type="Proteomes" id="UP001430796">
    <property type="component" value="Unassembled WGS sequence"/>
</dbReference>
<comment type="similarity">
    <text evidence="4">Belongs to the peptidase M1 family.</text>
</comment>
<dbReference type="Pfam" id="PF09127">
    <property type="entry name" value="Leuk-A4-hydro_C"/>
    <property type="match status" value="1"/>
</dbReference>
<evidence type="ECO:0000313" key="15">
    <source>
        <dbReference type="EMBL" id="MCF7221489.1"/>
    </source>
</evidence>
<dbReference type="InterPro" id="IPR045357">
    <property type="entry name" value="Aminopeptidase_N-like_N"/>
</dbReference>
<dbReference type="SUPFAM" id="SSF55486">
    <property type="entry name" value="Metalloproteases ('zincins'), catalytic domain"/>
    <property type="match status" value="1"/>
</dbReference>
<keyword evidence="16" id="KW-1185">Reference proteome</keyword>
<feature type="domain" description="Peptidase M1 leukotriene A4 hydrolase/aminopeptidase C-terminal" evidence="14">
    <location>
        <begin position="502"/>
        <end position="641"/>
    </location>
</feature>
<dbReference type="InterPro" id="IPR015211">
    <property type="entry name" value="Peptidase_M1_C"/>
</dbReference>
<keyword evidence="9" id="KW-0479">Metal-binding</keyword>
<evidence type="ECO:0000256" key="3">
    <source>
        <dbReference type="ARBA" id="ARBA00004496"/>
    </source>
</evidence>
<evidence type="ECO:0000313" key="16">
    <source>
        <dbReference type="Proteomes" id="UP001430796"/>
    </source>
</evidence>
<dbReference type="InterPro" id="IPR014782">
    <property type="entry name" value="Peptidase_M1_dom"/>
</dbReference>
<comment type="subcellular location">
    <subcellularLocation>
        <location evidence="3">Cytoplasm</location>
    </subcellularLocation>
</comment>
<keyword evidence="11" id="KW-0862">Zinc</keyword>
<dbReference type="InterPro" id="IPR001930">
    <property type="entry name" value="Peptidase_M1"/>
</dbReference>
<dbReference type="InterPro" id="IPR027268">
    <property type="entry name" value="Peptidase_M4/M1_CTD_sf"/>
</dbReference>
<dbReference type="InterPro" id="IPR034015">
    <property type="entry name" value="M1_LTA4H"/>
</dbReference>
<feature type="chain" id="PRO_5045680015" description="Aminopeptidase N" evidence="13">
    <location>
        <begin position="25"/>
        <end position="653"/>
    </location>
</feature>
<dbReference type="InterPro" id="IPR038502">
    <property type="entry name" value="M1_LTA-4_hydro/amino_C_sf"/>
</dbReference>
<comment type="caution">
    <text evidence="15">The sequence shown here is derived from an EMBL/GenBank/DDBJ whole genome shotgun (WGS) entry which is preliminary data.</text>
</comment>
<evidence type="ECO:0000256" key="4">
    <source>
        <dbReference type="ARBA" id="ARBA00010136"/>
    </source>
</evidence>
<dbReference type="InterPro" id="IPR049980">
    <property type="entry name" value="LTA4H_cat"/>
</dbReference>
<evidence type="ECO:0000256" key="9">
    <source>
        <dbReference type="ARBA" id="ARBA00022723"/>
    </source>
</evidence>
<dbReference type="RefSeq" id="WP_237053919.1">
    <property type="nucleotide sequence ID" value="NZ_JAKJPO010000003.1"/>
</dbReference>
<comment type="catalytic activity">
    <reaction evidence="1">
        <text>Release of an N-terminal amino acid, Xaa-|-Yaa- from a peptide, amide or arylamide. Xaa is preferably Ala, but may be most amino acids including Pro (slow action). When a terminal hydrophobic residue is followed by a prolyl residue, the two may be released as an intact Xaa-Pro dipeptide.</text>
        <dbReference type="EC" id="3.4.11.2"/>
    </reaction>
</comment>
<dbReference type="Pfam" id="PF01433">
    <property type="entry name" value="Peptidase_M1"/>
    <property type="match status" value="1"/>
</dbReference>
<evidence type="ECO:0000256" key="5">
    <source>
        <dbReference type="ARBA" id="ARBA00012564"/>
    </source>
</evidence>
<dbReference type="SMART" id="SM01263">
    <property type="entry name" value="Leuk-A4-hydro_C"/>
    <property type="match status" value="1"/>
</dbReference>
<evidence type="ECO:0000256" key="1">
    <source>
        <dbReference type="ARBA" id="ARBA00000098"/>
    </source>
</evidence>
<keyword evidence="10" id="KW-0378">Hydrolase</keyword>
<reference evidence="15 16" key="3">
    <citation type="submission" date="2022-01" db="EMBL/GenBank/DDBJ databases">
        <authorList>
            <person name="Zhou L.Y."/>
        </authorList>
    </citation>
    <scope>NUCLEOTIDE SEQUENCE [LARGE SCALE GENOMIC DNA]</scope>
    <source>
        <strain evidence="15 16">TLK-CK17</strain>
    </source>
</reference>
<comment type="cofactor">
    <cofactor evidence="2">
        <name>Zn(2+)</name>
        <dbReference type="ChEBI" id="CHEBI:29105"/>
    </cofactor>
</comment>